<dbReference type="WBParaSite" id="SSLN_0000637701-mRNA-1">
    <property type="protein sequence ID" value="SSLN_0000637701-mRNA-1"/>
    <property type="gene ID" value="SSLN_0000637701"/>
</dbReference>
<evidence type="ECO:0000313" key="1">
    <source>
        <dbReference type="WBParaSite" id="SSLN_0000637701-mRNA-1"/>
    </source>
</evidence>
<sequence length="94" mass="10905">LFAVPKKRHSIERRRYRKFLSWHDSVSLSPFRETLDVGGMFLKLANFIQHISAVRPAGKESEYVAVNADIHQWFALESLFNYLLDPILSTAPKM</sequence>
<name>A0A183SPN2_SCHSO</name>
<proteinExistence type="predicted"/>
<protein>
    <submittedName>
        <fullName evidence="1">Rho-GAP domain-containing protein</fullName>
    </submittedName>
</protein>
<dbReference type="AlphaFoldDB" id="A0A183SPN2"/>
<accession>A0A183SPN2</accession>
<reference evidence="1" key="1">
    <citation type="submission" date="2016-06" db="UniProtKB">
        <authorList>
            <consortium name="WormBaseParasite"/>
        </authorList>
    </citation>
    <scope>IDENTIFICATION</scope>
</reference>
<organism evidence="1">
    <name type="scientific">Schistocephalus solidus</name>
    <name type="common">Tapeworm</name>
    <dbReference type="NCBI Taxonomy" id="70667"/>
    <lineage>
        <taxon>Eukaryota</taxon>
        <taxon>Metazoa</taxon>
        <taxon>Spiralia</taxon>
        <taxon>Lophotrochozoa</taxon>
        <taxon>Platyhelminthes</taxon>
        <taxon>Cestoda</taxon>
        <taxon>Eucestoda</taxon>
        <taxon>Diphyllobothriidea</taxon>
        <taxon>Diphyllobothriidae</taxon>
        <taxon>Schistocephalus</taxon>
    </lineage>
</organism>